<dbReference type="Pfam" id="PF12832">
    <property type="entry name" value="MFS_1_like"/>
    <property type="match status" value="1"/>
</dbReference>
<feature type="transmembrane region" description="Helical" evidence="6">
    <location>
        <begin position="330"/>
        <end position="347"/>
    </location>
</feature>
<feature type="transmembrane region" description="Helical" evidence="6">
    <location>
        <begin position="288"/>
        <end position="309"/>
    </location>
</feature>
<gene>
    <name evidence="8" type="ORF">ODALV1_LOCUS1766</name>
</gene>
<feature type="transmembrane region" description="Helical" evidence="6">
    <location>
        <begin position="66"/>
        <end position="84"/>
    </location>
</feature>
<feature type="transmembrane region" description="Helical" evidence="6">
    <location>
        <begin position="359"/>
        <end position="380"/>
    </location>
</feature>
<dbReference type="InterPro" id="IPR024989">
    <property type="entry name" value="MFS_assoc_dom"/>
</dbReference>
<comment type="caution">
    <text evidence="8">The sequence shown here is derived from an EMBL/GenBank/DDBJ whole genome shotgun (WGS) entry which is preliminary data.</text>
</comment>
<protein>
    <recommendedName>
        <fullName evidence="7">Major facilitator superfamily associated domain-containing protein</fullName>
    </recommendedName>
</protein>
<feature type="transmembrane region" description="Helical" evidence="6">
    <location>
        <begin position="401"/>
        <end position="421"/>
    </location>
</feature>
<evidence type="ECO:0000256" key="6">
    <source>
        <dbReference type="SAM" id="Phobius"/>
    </source>
</evidence>
<feature type="transmembrane region" description="Helical" evidence="6">
    <location>
        <begin position="560"/>
        <end position="582"/>
    </location>
</feature>
<dbReference type="Proteomes" id="UP001642540">
    <property type="component" value="Unassembled WGS sequence"/>
</dbReference>
<keyword evidence="9" id="KW-1185">Reference proteome</keyword>
<comment type="similarity">
    <text evidence="2">Belongs to the major facilitator superfamily. MFSD6 family.</text>
</comment>
<dbReference type="InterPro" id="IPR051717">
    <property type="entry name" value="MFS_MFSD6"/>
</dbReference>
<feature type="transmembrane region" description="Helical" evidence="6">
    <location>
        <begin position="96"/>
        <end position="115"/>
    </location>
</feature>
<dbReference type="PANTHER" id="PTHR16172">
    <property type="entry name" value="MAJOR FACILITATOR SUPERFAMILY DOMAIN-CONTAINING PROTEIN 6-LIKE"/>
    <property type="match status" value="1"/>
</dbReference>
<evidence type="ECO:0000313" key="9">
    <source>
        <dbReference type="Proteomes" id="UP001642540"/>
    </source>
</evidence>
<organism evidence="8 9">
    <name type="scientific">Orchesella dallaii</name>
    <dbReference type="NCBI Taxonomy" id="48710"/>
    <lineage>
        <taxon>Eukaryota</taxon>
        <taxon>Metazoa</taxon>
        <taxon>Ecdysozoa</taxon>
        <taxon>Arthropoda</taxon>
        <taxon>Hexapoda</taxon>
        <taxon>Collembola</taxon>
        <taxon>Entomobryomorpha</taxon>
        <taxon>Entomobryoidea</taxon>
        <taxon>Orchesellidae</taxon>
        <taxon>Orchesellinae</taxon>
        <taxon>Orchesella</taxon>
    </lineage>
</organism>
<dbReference type="PANTHER" id="PTHR16172:SF41">
    <property type="entry name" value="MAJOR FACILITATOR SUPERFAMILY DOMAIN-CONTAINING PROTEIN 6-LIKE"/>
    <property type="match status" value="1"/>
</dbReference>
<accession>A0ABP1PQU9</accession>
<comment type="subcellular location">
    <subcellularLocation>
        <location evidence="1">Membrane</location>
        <topology evidence="1">Multi-pass membrane protein</topology>
    </subcellularLocation>
</comment>
<evidence type="ECO:0000256" key="3">
    <source>
        <dbReference type="ARBA" id="ARBA00022692"/>
    </source>
</evidence>
<evidence type="ECO:0000259" key="7">
    <source>
        <dbReference type="Pfam" id="PF12832"/>
    </source>
</evidence>
<name>A0ABP1PQU9_9HEXA</name>
<sequence>METEKRKKGSQGILEQNTKASKSFFHINTETVSLKITLFLYYGAMAAILPYLTIQMKDIGISLSEIAIIYAVLPFTAFLGPPIMGIMADQLGQYKGVLIVATVINGVFHTLLLAVPKYSEMPIYAPAVIEFRGVNGAILRPESLALCDNFDISLLNANNRLRNQMIHVHSCDFENASGILSRGLSQNTSLNSLNISSLCRLTIAEQMEEDENESPNFACGNLSNVDSEFHRAKRSALDNHLESRVNGKCSLKVRINSEYPNLESITCKTNYTFESGDKIVEGNNSLTFWLYFGLRIIANVFMNACFSLLDATTLAVVGNNEGAEYGKERILCTIGTAVISPLAGLLVDRVSAAKGYTDYSSAFYFSNVLLLLNITGYFFMKLTVEKPEEGFWKNATDLLNYPEVVVFLGMIFILGNLWGFVESYLFIFLDELHAPKYLLGLTLTVGSLAGIPFLYGAEKLVAKAGRVNIIALAFLVYFIRFFGYSYIPNPFWCFPFEAMEAFTYHLMWVAAATYCAVLAPKGLLATLTGVMGSLHYGLGKGSGAFIGGYVINVANTRLSFRYFGIAAGIFGIFYFAINKFWLQKAVKRRNERDNAINGDNENPARTIPSILQEQKESMLSSNHV</sequence>
<feature type="transmembrane region" description="Helical" evidence="6">
    <location>
        <begin position="507"/>
        <end position="527"/>
    </location>
</feature>
<evidence type="ECO:0000256" key="2">
    <source>
        <dbReference type="ARBA" id="ARBA00005241"/>
    </source>
</evidence>
<dbReference type="InterPro" id="IPR036259">
    <property type="entry name" value="MFS_trans_sf"/>
</dbReference>
<proteinExistence type="inferred from homology"/>
<dbReference type="EMBL" id="CAXLJM020000006">
    <property type="protein sequence ID" value="CAL8071546.1"/>
    <property type="molecule type" value="Genomic_DNA"/>
</dbReference>
<keyword evidence="3 6" id="KW-0812">Transmembrane</keyword>
<dbReference type="SUPFAM" id="SSF103473">
    <property type="entry name" value="MFS general substrate transporter"/>
    <property type="match status" value="1"/>
</dbReference>
<reference evidence="8 9" key="1">
    <citation type="submission" date="2024-08" db="EMBL/GenBank/DDBJ databases">
        <authorList>
            <person name="Cucini C."/>
            <person name="Frati F."/>
        </authorList>
    </citation>
    <scope>NUCLEOTIDE SEQUENCE [LARGE SCALE GENOMIC DNA]</scope>
</reference>
<feature type="transmembrane region" description="Helical" evidence="6">
    <location>
        <begin position="467"/>
        <end position="487"/>
    </location>
</feature>
<evidence type="ECO:0000256" key="1">
    <source>
        <dbReference type="ARBA" id="ARBA00004141"/>
    </source>
</evidence>
<evidence type="ECO:0000256" key="5">
    <source>
        <dbReference type="ARBA" id="ARBA00023136"/>
    </source>
</evidence>
<evidence type="ECO:0000256" key="4">
    <source>
        <dbReference type="ARBA" id="ARBA00022989"/>
    </source>
</evidence>
<dbReference type="CDD" id="cd17335">
    <property type="entry name" value="MFS_MFSD6"/>
    <property type="match status" value="1"/>
</dbReference>
<feature type="domain" description="Major facilitator superfamily associated" evidence="7">
    <location>
        <begin position="32"/>
        <end position="561"/>
    </location>
</feature>
<feature type="transmembrane region" description="Helical" evidence="6">
    <location>
        <begin position="534"/>
        <end position="554"/>
    </location>
</feature>
<evidence type="ECO:0000313" key="8">
    <source>
        <dbReference type="EMBL" id="CAL8071546.1"/>
    </source>
</evidence>
<feature type="transmembrane region" description="Helical" evidence="6">
    <location>
        <begin position="32"/>
        <end position="54"/>
    </location>
</feature>
<keyword evidence="4 6" id="KW-1133">Transmembrane helix</keyword>
<feature type="transmembrane region" description="Helical" evidence="6">
    <location>
        <begin position="437"/>
        <end position="455"/>
    </location>
</feature>
<keyword evidence="5 6" id="KW-0472">Membrane</keyword>
<dbReference type="Gene3D" id="1.20.1250.20">
    <property type="entry name" value="MFS general substrate transporter like domains"/>
    <property type="match status" value="3"/>
</dbReference>